<feature type="region of interest" description="Disordered" evidence="1">
    <location>
        <begin position="90"/>
        <end position="123"/>
    </location>
</feature>
<accession>A0A445MEQ2</accession>
<organism evidence="2">
    <name type="scientific">Ensete ventricosum</name>
    <name type="common">Abyssinian banana</name>
    <name type="synonym">Musa ensete</name>
    <dbReference type="NCBI Taxonomy" id="4639"/>
    <lineage>
        <taxon>Eukaryota</taxon>
        <taxon>Viridiplantae</taxon>
        <taxon>Streptophyta</taxon>
        <taxon>Embryophyta</taxon>
        <taxon>Tracheophyta</taxon>
        <taxon>Spermatophyta</taxon>
        <taxon>Magnoliopsida</taxon>
        <taxon>Liliopsida</taxon>
        <taxon>Zingiberales</taxon>
        <taxon>Musaceae</taxon>
        <taxon>Ensete</taxon>
    </lineage>
</organism>
<dbReference type="EMBL" id="KV875739">
    <property type="protein sequence ID" value="RZR72693.1"/>
    <property type="molecule type" value="Genomic_DNA"/>
</dbReference>
<evidence type="ECO:0000313" key="2">
    <source>
        <dbReference type="EMBL" id="RZR72693.1"/>
    </source>
</evidence>
<feature type="compositionally biased region" description="Basic and acidic residues" evidence="1">
    <location>
        <begin position="42"/>
        <end position="55"/>
    </location>
</feature>
<gene>
    <name evidence="2" type="ORF">BHM03_00015925</name>
</gene>
<dbReference type="AlphaFoldDB" id="A0A445MEQ2"/>
<protein>
    <submittedName>
        <fullName evidence="2">Uncharacterized protein</fullName>
    </submittedName>
</protein>
<name>A0A445MEQ2_ENSVE</name>
<feature type="compositionally biased region" description="Gly residues" evidence="1">
    <location>
        <begin position="90"/>
        <end position="102"/>
    </location>
</feature>
<feature type="region of interest" description="Disordered" evidence="1">
    <location>
        <begin position="33"/>
        <end position="60"/>
    </location>
</feature>
<evidence type="ECO:0000256" key="1">
    <source>
        <dbReference type="SAM" id="MobiDB-lite"/>
    </source>
</evidence>
<reference evidence="2" key="1">
    <citation type="journal article" date="2018" name="Data Brief">
        <title>Genome sequence data from 17 accessions of Ensete ventricosum, a staple food crop for millions in Ethiopia.</title>
        <authorList>
            <person name="Yemataw Z."/>
            <person name="Muzemil S."/>
            <person name="Ambachew D."/>
            <person name="Tripathi L."/>
            <person name="Tesfaye K."/>
            <person name="Chala A."/>
            <person name="Farbos A."/>
            <person name="O'Neill P."/>
            <person name="Moore K."/>
            <person name="Grant M."/>
            <person name="Studholme D.J."/>
        </authorList>
    </citation>
    <scope>NUCLEOTIDE SEQUENCE [LARGE SCALE GENOMIC DNA]</scope>
    <source>
        <tissue evidence="2">Leaf</tissue>
    </source>
</reference>
<feature type="compositionally biased region" description="Basic and acidic residues" evidence="1">
    <location>
        <begin position="114"/>
        <end position="123"/>
    </location>
</feature>
<proteinExistence type="predicted"/>
<sequence>MPSPCCGDLCNLVRCEAEAGEIYKGIEAEGAGTGEIYRPRGGGKDSDKKGRKEAGRPPSRKRRCLALLRVVMMGPRSVRLPKHAKVNVVGEGGIGGRKGSQGVGVQVKPSSSFSREEEGWETR</sequence>
<dbReference type="Proteomes" id="UP000290560">
    <property type="component" value="Unassembled WGS sequence"/>
</dbReference>